<gene>
    <name evidence="1" type="ORF">SARC_13068</name>
</gene>
<keyword evidence="2" id="KW-1185">Reference proteome</keyword>
<evidence type="ECO:0008006" key="3">
    <source>
        <dbReference type="Google" id="ProtNLM"/>
    </source>
</evidence>
<dbReference type="GeneID" id="25913572"/>
<dbReference type="EMBL" id="KQ244463">
    <property type="protein sequence ID" value="KNC74382.1"/>
    <property type="molecule type" value="Genomic_DNA"/>
</dbReference>
<feature type="non-terminal residue" evidence="1">
    <location>
        <position position="1"/>
    </location>
</feature>
<name>A0A0L0FC76_9EUKA</name>
<dbReference type="Proteomes" id="UP000054560">
    <property type="component" value="Unassembled WGS sequence"/>
</dbReference>
<evidence type="ECO:0000313" key="1">
    <source>
        <dbReference type="EMBL" id="KNC74382.1"/>
    </source>
</evidence>
<dbReference type="InterPro" id="IPR045851">
    <property type="entry name" value="AMP-bd_C_sf"/>
</dbReference>
<dbReference type="RefSeq" id="XP_014148284.1">
    <property type="nucleotide sequence ID" value="XM_014292809.1"/>
</dbReference>
<feature type="non-terminal residue" evidence="1">
    <location>
        <position position="117"/>
    </location>
</feature>
<organism evidence="1 2">
    <name type="scientific">Sphaeroforma arctica JP610</name>
    <dbReference type="NCBI Taxonomy" id="667725"/>
    <lineage>
        <taxon>Eukaryota</taxon>
        <taxon>Ichthyosporea</taxon>
        <taxon>Ichthyophonida</taxon>
        <taxon>Sphaeroforma</taxon>
    </lineage>
</organism>
<reference evidence="1 2" key="1">
    <citation type="submission" date="2011-02" db="EMBL/GenBank/DDBJ databases">
        <title>The Genome Sequence of Sphaeroforma arctica JP610.</title>
        <authorList>
            <consortium name="The Broad Institute Genome Sequencing Platform"/>
            <person name="Russ C."/>
            <person name="Cuomo C."/>
            <person name="Young S.K."/>
            <person name="Zeng Q."/>
            <person name="Gargeya S."/>
            <person name="Alvarado L."/>
            <person name="Berlin A."/>
            <person name="Chapman S.B."/>
            <person name="Chen Z."/>
            <person name="Freedman E."/>
            <person name="Gellesch M."/>
            <person name="Goldberg J."/>
            <person name="Griggs A."/>
            <person name="Gujja S."/>
            <person name="Heilman E."/>
            <person name="Heiman D."/>
            <person name="Howarth C."/>
            <person name="Mehta T."/>
            <person name="Neiman D."/>
            <person name="Pearson M."/>
            <person name="Roberts A."/>
            <person name="Saif S."/>
            <person name="Shea T."/>
            <person name="Shenoy N."/>
            <person name="Sisk P."/>
            <person name="Stolte C."/>
            <person name="Sykes S."/>
            <person name="White J."/>
            <person name="Yandava C."/>
            <person name="Burger G."/>
            <person name="Gray M.W."/>
            <person name="Holland P.W.H."/>
            <person name="King N."/>
            <person name="Lang F.B.F."/>
            <person name="Roger A.J."/>
            <person name="Ruiz-Trillo I."/>
            <person name="Haas B."/>
            <person name="Nusbaum C."/>
            <person name="Birren B."/>
        </authorList>
    </citation>
    <scope>NUCLEOTIDE SEQUENCE [LARGE SCALE GENOMIC DNA]</scope>
    <source>
        <strain evidence="1 2">JP610</strain>
    </source>
</reference>
<dbReference type="AlphaFoldDB" id="A0A0L0FC76"/>
<accession>A0A0L0FC76</accession>
<protein>
    <recommendedName>
        <fullName evidence="3">AMP-binding enzyme C-terminal domain-containing protein</fullName>
    </recommendedName>
</protein>
<dbReference type="Gene3D" id="3.30.300.30">
    <property type="match status" value="1"/>
</dbReference>
<evidence type="ECO:0000313" key="2">
    <source>
        <dbReference type="Proteomes" id="UP000054560"/>
    </source>
</evidence>
<proteinExistence type="predicted"/>
<sequence>AVPNAVYCTQSLPLTTNGKVDRRCLATSLPELVRNHDRQERKRRKLNCKPKVATRLLLLQQITNTLEYTGSGSAAPEDRADCYFAATGHSSLDAVRVVSAISALSDTSLSTTTTQVC</sequence>